<dbReference type="EMBL" id="NKHZ01000017">
    <property type="protein sequence ID" value="PNS20778.1"/>
    <property type="molecule type" value="Genomic_DNA"/>
</dbReference>
<dbReference type="AlphaFoldDB" id="A0A2K1R0F3"/>
<keyword evidence="2" id="KW-1185">Reference proteome</keyword>
<accession>A0A2K1R0F3</accession>
<evidence type="ECO:0000313" key="1">
    <source>
        <dbReference type="EMBL" id="PNS20778.1"/>
    </source>
</evidence>
<dbReference type="InParanoid" id="A0A2K1R0F3"/>
<sequence>MPLMHFERKLDPIIRPFKLIGLNAHVEQRPGEHGKPKPFWLIEFTVVPERCFESIMSVETHQVRIAAEGPDHPFPPDLAAFHVECNVFTRTWSDGRVAAGLFMDNLHGVEVFRFGFARMAVEKHTEEMIMSGDVQLEWPELDFYDWYTTPRPPEVSRAEFAHRVYMTIEISSHFSPEDKERADYEIE</sequence>
<proteinExistence type="predicted"/>
<comment type="caution">
    <text evidence="1">The sequence shown here is derived from an EMBL/GenBank/DDBJ whole genome shotgun (WGS) entry which is preliminary data.</text>
</comment>
<protein>
    <submittedName>
        <fullName evidence="1">Uncharacterized protein</fullName>
    </submittedName>
</protein>
<dbReference type="Proteomes" id="UP000243797">
    <property type="component" value="Unassembled WGS sequence"/>
</dbReference>
<evidence type="ECO:0000313" key="2">
    <source>
        <dbReference type="Proteomes" id="UP000243797"/>
    </source>
</evidence>
<reference evidence="1 2" key="1">
    <citation type="submission" date="2017-06" db="EMBL/GenBank/DDBJ databases">
        <title>Draft genome sequence of a variant of Elsinoe murrayae.</title>
        <authorList>
            <person name="Cheng Q."/>
        </authorList>
    </citation>
    <scope>NUCLEOTIDE SEQUENCE [LARGE SCALE GENOMIC DNA]</scope>
    <source>
        <strain evidence="1 2">CQ-2017a</strain>
    </source>
</reference>
<name>A0A2K1R0F3_9PEZI</name>
<gene>
    <name evidence="1" type="ORF">CAC42_2709</name>
</gene>
<organism evidence="1 2">
    <name type="scientific">Sphaceloma murrayae</name>
    <dbReference type="NCBI Taxonomy" id="2082308"/>
    <lineage>
        <taxon>Eukaryota</taxon>
        <taxon>Fungi</taxon>
        <taxon>Dikarya</taxon>
        <taxon>Ascomycota</taxon>
        <taxon>Pezizomycotina</taxon>
        <taxon>Dothideomycetes</taxon>
        <taxon>Dothideomycetidae</taxon>
        <taxon>Myriangiales</taxon>
        <taxon>Elsinoaceae</taxon>
        <taxon>Sphaceloma</taxon>
    </lineage>
</organism>